<reference evidence="4" key="1">
    <citation type="submission" date="2021-03" db="EMBL/GenBank/DDBJ databases">
        <title>Assistant Professor.</title>
        <authorList>
            <person name="Huq M.A."/>
        </authorList>
    </citation>
    <scope>NUCLEOTIDE SEQUENCE [LARGE SCALE GENOMIC DNA]</scope>
    <source>
        <strain evidence="4">MAH-28</strain>
    </source>
</reference>
<name>A0ABS3YIP7_9BACT</name>
<dbReference type="EMBL" id="JAGHKP010000004">
    <property type="protein sequence ID" value="MBO9154537.1"/>
    <property type="molecule type" value="Genomic_DNA"/>
</dbReference>
<proteinExistence type="inferred from homology"/>
<dbReference type="Pfam" id="PF08327">
    <property type="entry name" value="AHSA1"/>
    <property type="match status" value="1"/>
</dbReference>
<dbReference type="InterPro" id="IPR023393">
    <property type="entry name" value="START-like_dom_sf"/>
</dbReference>
<evidence type="ECO:0000256" key="1">
    <source>
        <dbReference type="ARBA" id="ARBA00006817"/>
    </source>
</evidence>
<dbReference type="InterPro" id="IPR013538">
    <property type="entry name" value="ASHA1/2-like_C"/>
</dbReference>
<feature type="domain" description="Activator of Hsp90 ATPase homologue 1/2-like C-terminal" evidence="2">
    <location>
        <begin position="20"/>
        <end position="142"/>
    </location>
</feature>
<gene>
    <name evidence="3" type="ORF">J7I43_20095</name>
</gene>
<sequence length="262" mass="30230">MKKETKADRSVDITRSIHSPVKAVWKALTDAKELERWFPLKANVTGGEIQLSWGDDVNWHMEIEEVKEEEYLRLGYGESHHRILSAVPRRLAVEFFLQGEEDVTTLRIVHNGFGGDESWDEMYDGVRRGWGTESLALKHYLENHAGKDRIVAFASISSAGPFEQLWNKLFGNRLKTAGDHYTIDTPVGETYEGRLLFYNPPQDLLGTMENFHDALFRLSIERFSPGGDIFIWIWIAAYGVAEEKMKELEKQWQEKLNAIYHV</sequence>
<protein>
    <submittedName>
        <fullName evidence="3">SRPBCC domain-containing protein</fullName>
    </submittedName>
</protein>
<evidence type="ECO:0000259" key="2">
    <source>
        <dbReference type="Pfam" id="PF08327"/>
    </source>
</evidence>
<keyword evidence="4" id="KW-1185">Reference proteome</keyword>
<dbReference type="RefSeq" id="WP_209147655.1">
    <property type="nucleotide sequence ID" value="NZ_JAGHKP010000004.1"/>
</dbReference>
<dbReference type="SUPFAM" id="SSF55961">
    <property type="entry name" value="Bet v1-like"/>
    <property type="match status" value="1"/>
</dbReference>
<comment type="similarity">
    <text evidence="1">Belongs to the AHA1 family.</text>
</comment>
<evidence type="ECO:0000313" key="4">
    <source>
        <dbReference type="Proteomes" id="UP000679126"/>
    </source>
</evidence>
<evidence type="ECO:0000313" key="3">
    <source>
        <dbReference type="EMBL" id="MBO9154537.1"/>
    </source>
</evidence>
<dbReference type="Proteomes" id="UP000679126">
    <property type="component" value="Unassembled WGS sequence"/>
</dbReference>
<dbReference type="Gene3D" id="3.30.530.20">
    <property type="match status" value="1"/>
</dbReference>
<dbReference type="CDD" id="cd07814">
    <property type="entry name" value="SRPBCC_CalC_Aha1-like"/>
    <property type="match status" value="1"/>
</dbReference>
<comment type="caution">
    <text evidence="3">The sequence shown here is derived from an EMBL/GenBank/DDBJ whole genome shotgun (WGS) entry which is preliminary data.</text>
</comment>
<organism evidence="3 4">
    <name type="scientific">Chitinophaga chungangae</name>
    <dbReference type="NCBI Taxonomy" id="2821488"/>
    <lineage>
        <taxon>Bacteria</taxon>
        <taxon>Pseudomonadati</taxon>
        <taxon>Bacteroidota</taxon>
        <taxon>Chitinophagia</taxon>
        <taxon>Chitinophagales</taxon>
        <taxon>Chitinophagaceae</taxon>
        <taxon>Chitinophaga</taxon>
    </lineage>
</organism>
<accession>A0ABS3YIP7</accession>